<dbReference type="Pfam" id="PF19066">
    <property type="entry name" value="P9_TM"/>
    <property type="match status" value="1"/>
</dbReference>
<keyword evidence="1" id="KW-0812">Transmembrane</keyword>
<reference evidence="3" key="1">
    <citation type="journal article" date="2020" name="Nature">
        <title>Giant virus diversity and host interactions through global metagenomics.</title>
        <authorList>
            <person name="Schulz F."/>
            <person name="Roux S."/>
            <person name="Paez-Espino D."/>
            <person name="Jungbluth S."/>
            <person name="Walsh D.A."/>
            <person name="Denef V.J."/>
            <person name="McMahon K.D."/>
            <person name="Konstantinidis K.T."/>
            <person name="Eloe-Fadrosh E.A."/>
            <person name="Kyrpides N.C."/>
            <person name="Woyke T."/>
        </authorList>
    </citation>
    <scope>NUCLEOTIDE SEQUENCE</scope>
    <source>
        <strain evidence="3">GVMAG-M-3300021137-6</strain>
    </source>
</reference>
<name>A0A6C0CGZ1_9ZZZZ</name>
<keyword evidence="1" id="KW-1133">Transmembrane helix</keyword>
<evidence type="ECO:0000256" key="1">
    <source>
        <dbReference type="SAM" id="Phobius"/>
    </source>
</evidence>
<dbReference type="AlphaFoldDB" id="A0A6C0CGZ1"/>
<organism evidence="3">
    <name type="scientific">viral metagenome</name>
    <dbReference type="NCBI Taxonomy" id="1070528"/>
    <lineage>
        <taxon>unclassified sequences</taxon>
        <taxon>metagenomes</taxon>
        <taxon>organismal metagenomes</taxon>
    </lineage>
</organism>
<proteinExistence type="predicted"/>
<feature type="transmembrane region" description="Helical" evidence="1">
    <location>
        <begin position="33"/>
        <end position="51"/>
    </location>
</feature>
<accession>A0A6C0CGZ1</accession>
<dbReference type="InterPro" id="IPR043915">
    <property type="entry name" value="P9_TM"/>
</dbReference>
<feature type="transmembrane region" description="Helical" evidence="1">
    <location>
        <begin position="56"/>
        <end position="75"/>
    </location>
</feature>
<dbReference type="EMBL" id="MN739422">
    <property type="protein sequence ID" value="QHT04036.1"/>
    <property type="molecule type" value="Genomic_DNA"/>
</dbReference>
<evidence type="ECO:0000259" key="2">
    <source>
        <dbReference type="Pfam" id="PF19066"/>
    </source>
</evidence>
<evidence type="ECO:0000313" key="3">
    <source>
        <dbReference type="EMBL" id="QHT04036.1"/>
    </source>
</evidence>
<feature type="domain" description="Minor capsid protein P9 transmembrane helices" evidence="2">
    <location>
        <begin position="7"/>
        <end position="70"/>
    </location>
</feature>
<protein>
    <recommendedName>
        <fullName evidence="2">Minor capsid protein P9 transmembrane helices domain-containing protein</fullName>
    </recommendedName>
</protein>
<sequence length="205" mass="22764">MSGREQFWLTDPANLFKRWSRFVPTNDMTVPEALNAVVRFTIYSALLISLITQKSWYLLLIPTVMVVSAILVRLYPETQILKETFGGQGGAAATPKASNPFMNVLFTDYVDGPDRSAAPSNINQGQVKASIDEAFSKTSDLYMDTSDKYGLMQSARQWVTQASTTIPNDLEGYQKFLNQDNVSRKELSESYVVAKGSTNSPKGLL</sequence>
<keyword evidence="1" id="KW-0472">Membrane</keyword>